<dbReference type="InterPro" id="IPR007373">
    <property type="entry name" value="Thiamin_PyroPKinase_B1-bd"/>
</dbReference>
<protein>
    <recommendedName>
        <fullName evidence="5">Thiamine diphosphokinase</fullName>
        <ecNumber evidence="5">2.7.6.2</ecNumber>
    </recommendedName>
</protein>
<dbReference type="GO" id="GO:0030975">
    <property type="term" value="F:thiamine binding"/>
    <property type="evidence" value="ECO:0007669"/>
    <property type="project" value="InterPro"/>
</dbReference>
<keyword evidence="4" id="KW-0067">ATP-binding</keyword>
<dbReference type="PANTHER" id="PTHR41299:SF1">
    <property type="entry name" value="THIAMINE PYROPHOSPHOKINASE"/>
    <property type="match status" value="1"/>
</dbReference>
<evidence type="ECO:0000313" key="7">
    <source>
        <dbReference type="EMBL" id="SKC12676.1"/>
    </source>
</evidence>
<reference evidence="8" key="1">
    <citation type="submission" date="2017-02" db="EMBL/GenBank/DDBJ databases">
        <authorList>
            <person name="Varghese N."/>
            <person name="Submissions S."/>
        </authorList>
    </citation>
    <scope>NUCLEOTIDE SEQUENCE [LARGE SCALE GENOMIC DNA]</scope>
    <source>
        <strain evidence="8">DSM 22270</strain>
    </source>
</reference>
<evidence type="ECO:0000256" key="5">
    <source>
        <dbReference type="NCBIfam" id="TIGR01378"/>
    </source>
</evidence>
<dbReference type="SUPFAM" id="SSF63999">
    <property type="entry name" value="Thiamin pyrophosphokinase, catalytic domain"/>
    <property type="match status" value="1"/>
</dbReference>
<evidence type="ECO:0000259" key="6">
    <source>
        <dbReference type="SMART" id="SM00983"/>
    </source>
</evidence>
<dbReference type="NCBIfam" id="TIGR01378">
    <property type="entry name" value="thi_PPkinase"/>
    <property type="match status" value="1"/>
</dbReference>
<dbReference type="EMBL" id="FUZA01000007">
    <property type="protein sequence ID" value="SKC12676.1"/>
    <property type="molecule type" value="Genomic_DNA"/>
</dbReference>
<evidence type="ECO:0000256" key="3">
    <source>
        <dbReference type="ARBA" id="ARBA00022777"/>
    </source>
</evidence>
<evidence type="ECO:0000256" key="2">
    <source>
        <dbReference type="ARBA" id="ARBA00022741"/>
    </source>
</evidence>
<keyword evidence="1" id="KW-0808">Transferase</keyword>
<dbReference type="Gene3D" id="3.40.50.10240">
    <property type="entry name" value="Thiamin pyrophosphokinase, catalytic domain"/>
    <property type="match status" value="1"/>
</dbReference>
<dbReference type="GO" id="GO:0005524">
    <property type="term" value="F:ATP binding"/>
    <property type="evidence" value="ECO:0007669"/>
    <property type="project" value="UniProtKB-KW"/>
</dbReference>
<dbReference type="GO" id="GO:0006772">
    <property type="term" value="P:thiamine metabolic process"/>
    <property type="evidence" value="ECO:0007669"/>
    <property type="project" value="UniProtKB-UniRule"/>
</dbReference>
<gene>
    <name evidence="7" type="ORF">SAMN05660293_04437</name>
</gene>
<evidence type="ECO:0000256" key="4">
    <source>
        <dbReference type="ARBA" id="ARBA00022840"/>
    </source>
</evidence>
<feature type="domain" description="Thiamin pyrophosphokinase thiamin-binding" evidence="6">
    <location>
        <begin position="149"/>
        <end position="214"/>
    </location>
</feature>
<keyword evidence="8" id="KW-1185">Reference proteome</keyword>
<dbReference type="GO" id="GO:0016301">
    <property type="term" value="F:kinase activity"/>
    <property type="evidence" value="ECO:0007669"/>
    <property type="project" value="UniProtKB-KW"/>
</dbReference>
<dbReference type="Proteomes" id="UP000190897">
    <property type="component" value="Unassembled WGS sequence"/>
</dbReference>
<dbReference type="GO" id="GO:0004788">
    <property type="term" value="F:thiamine diphosphokinase activity"/>
    <property type="evidence" value="ECO:0007669"/>
    <property type="project" value="UniProtKB-UniRule"/>
</dbReference>
<dbReference type="SMART" id="SM00983">
    <property type="entry name" value="TPK_B1_binding"/>
    <property type="match status" value="1"/>
</dbReference>
<dbReference type="CDD" id="cd07995">
    <property type="entry name" value="TPK"/>
    <property type="match status" value="1"/>
</dbReference>
<dbReference type="InterPro" id="IPR006282">
    <property type="entry name" value="Thi_PPkinase"/>
</dbReference>
<dbReference type="PANTHER" id="PTHR41299">
    <property type="entry name" value="THIAMINE PYROPHOSPHOKINASE"/>
    <property type="match status" value="1"/>
</dbReference>
<dbReference type="InterPro" id="IPR007371">
    <property type="entry name" value="TPK_catalytic"/>
</dbReference>
<dbReference type="InterPro" id="IPR036759">
    <property type="entry name" value="TPK_catalytic_sf"/>
</dbReference>
<organism evidence="7 8">
    <name type="scientific">Dyadobacter psychrophilus</name>
    <dbReference type="NCBI Taxonomy" id="651661"/>
    <lineage>
        <taxon>Bacteria</taxon>
        <taxon>Pseudomonadati</taxon>
        <taxon>Bacteroidota</taxon>
        <taxon>Cytophagia</taxon>
        <taxon>Cytophagales</taxon>
        <taxon>Spirosomataceae</taxon>
        <taxon>Dyadobacter</taxon>
    </lineage>
</organism>
<dbReference type="SUPFAM" id="SSF63862">
    <property type="entry name" value="Thiamin pyrophosphokinase, substrate-binding domain"/>
    <property type="match status" value="1"/>
</dbReference>
<dbReference type="AlphaFoldDB" id="A0A1T5GW75"/>
<accession>A0A1T5GW75</accession>
<dbReference type="OrthoDB" id="1132102at2"/>
<dbReference type="InterPro" id="IPR053149">
    <property type="entry name" value="TPK"/>
</dbReference>
<dbReference type="RefSeq" id="WP_082216926.1">
    <property type="nucleotide sequence ID" value="NZ_FUZA01000007.1"/>
</dbReference>
<sequence>MSSHHIVKEKQEPALIIANGEACSEELLGQLLEWSPFIVVLDHAIYRVLDLGIKVDVWMGDFDQQHDFEAISERQHPIEIISTPDQEKTDLEKAIDFLIDRGFPAANIVWATGRRADHAITNITNMVRYKDRIRLVMFDDYSKIFPLSGTFEKWYVAGTPVSLIPVGSVEGIETSGLKYNLYNETLTLGHRTGNSNEAEVDGIVRVSAKKGDLLIMECWDLH</sequence>
<dbReference type="Pfam" id="PF04263">
    <property type="entry name" value="TPK_catalytic"/>
    <property type="match status" value="1"/>
</dbReference>
<dbReference type="EC" id="2.7.6.2" evidence="5"/>
<dbReference type="Pfam" id="PF04265">
    <property type="entry name" value="TPK_B1_binding"/>
    <property type="match status" value="1"/>
</dbReference>
<dbReference type="GO" id="GO:0009229">
    <property type="term" value="P:thiamine diphosphate biosynthetic process"/>
    <property type="evidence" value="ECO:0007669"/>
    <property type="project" value="InterPro"/>
</dbReference>
<proteinExistence type="predicted"/>
<evidence type="ECO:0000256" key="1">
    <source>
        <dbReference type="ARBA" id="ARBA00022679"/>
    </source>
</evidence>
<name>A0A1T5GW75_9BACT</name>
<dbReference type="STRING" id="651661.SAMN05660293_04437"/>
<dbReference type="InterPro" id="IPR036371">
    <property type="entry name" value="TPK_B1-bd_sf"/>
</dbReference>
<keyword evidence="2" id="KW-0547">Nucleotide-binding</keyword>
<keyword evidence="3 7" id="KW-0418">Kinase</keyword>
<evidence type="ECO:0000313" key="8">
    <source>
        <dbReference type="Proteomes" id="UP000190897"/>
    </source>
</evidence>